<name>A0ACC1QT03_9HYPO</name>
<organism evidence="1 2">
    <name type="scientific">Lecanicillium saksenae</name>
    <dbReference type="NCBI Taxonomy" id="468837"/>
    <lineage>
        <taxon>Eukaryota</taxon>
        <taxon>Fungi</taxon>
        <taxon>Dikarya</taxon>
        <taxon>Ascomycota</taxon>
        <taxon>Pezizomycotina</taxon>
        <taxon>Sordariomycetes</taxon>
        <taxon>Hypocreomycetidae</taxon>
        <taxon>Hypocreales</taxon>
        <taxon>Cordycipitaceae</taxon>
        <taxon>Lecanicillium</taxon>
    </lineage>
</organism>
<protein>
    <submittedName>
        <fullName evidence="1">Uncharacterized protein</fullName>
    </submittedName>
</protein>
<keyword evidence="2" id="KW-1185">Reference proteome</keyword>
<proteinExistence type="predicted"/>
<dbReference type="EMBL" id="JANAKD010000703">
    <property type="protein sequence ID" value="KAJ3490123.1"/>
    <property type="molecule type" value="Genomic_DNA"/>
</dbReference>
<gene>
    <name evidence="1" type="ORF">NLG97_g5851</name>
</gene>
<reference evidence="1" key="1">
    <citation type="submission" date="2022-07" db="EMBL/GenBank/DDBJ databases">
        <title>Genome Sequence of Lecanicillium saksenae.</title>
        <authorList>
            <person name="Buettner E."/>
        </authorList>
    </citation>
    <scope>NUCLEOTIDE SEQUENCE</scope>
    <source>
        <strain evidence="1">VT-O1</strain>
    </source>
</reference>
<comment type="caution">
    <text evidence="1">The sequence shown here is derived from an EMBL/GenBank/DDBJ whole genome shotgun (WGS) entry which is preliminary data.</text>
</comment>
<accession>A0ACC1QT03</accession>
<evidence type="ECO:0000313" key="2">
    <source>
        <dbReference type="Proteomes" id="UP001148737"/>
    </source>
</evidence>
<evidence type="ECO:0000313" key="1">
    <source>
        <dbReference type="EMBL" id="KAJ3490123.1"/>
    </source>
</evidence>
<dbReference type="Proteomes" id="UP001148737">
    <property type="component" value="Unassembled WGS sequence"/>
</dbReference>
<sequence length="839" mass="93678">MEAVAEQSKSALKKAEKQAKMAAEKAAKAAKNAAKQASLPVVGGKKTDDIIGITVTKAENFPQWYQEVVLKAEMVEYYQEISGFFVLRPISMYIWSVIRKWFQERIETLGVDEASFPMFLSSKSLEKEKDHVEGFAPELAWVTKAGDKDLEVPVAVRPTSEAVMYPYYAKWIRSHRDLPLRLNQWNSVVRWEAKQTTPFLRTREFLWQEGHTAHLTEQDAGVEVLNILDWYAGIYEELLAVPVVKGRKTENEKFAGGYYTTTVEGYIPSNGRGIQGATSHCLGQNFSKMFDITVEDPANKGSHIHVWQNSWGLSTRVIGVMVMVHGDDKGLVLPPRIAKLQTILIPVGINKSTTPEARQAHEAQLRDIAATLKKAGVRVDVDFRDGYTPAWKFNDWELKGVPLRIEFGPKDAANKVVSFARRDTGEKGTVALDELSTKIPELLETIQKDMYTKAETAFREHRLKITNWDDVLPALDNKNVVLIPFCGNGKCEDRIKELTTRVDDQPDVPEGQKAPTMGMKSLCIPFEQPEGIVAGETECLNPECKNKADKWTIAGTEPSEAAQVVHVTLDNLALKLWKLLVERGEHSRRRVPDLDRLAVRVGRLSLRHGHDALERRGELIVRRGGLVLDDEAQKVQQRDDRVAVGAAVARAHPEAPDAARPTTDIMSFVTRRGLSTLIPPKVSNAFFPPPPVMLRSSTRRPIANGKCNRSPLPRYEFNPSTADDFSAMAAMPRAAQWPTELSPRRAEHALHHAARSAAAAIGGAPDALRMQRVVSFYEKLPRGAAPEAKAKGLLGRYQARYFGKKASAAPIIHAIVFLVGIGYAQNYYFHLRHHKNNAH</sequence>